<gene>
    <name evidence="3" type="ORF">OM076_14000</name>
</gene>
<dbReference type="Pfam" id="PF06897">
    <property type="entry name" value="DUF1269"/>
    <property type="match status" value="1"/>
</dbReference>
<keyword evidence="2" id="KW-0472">Membrane</keyword>
<dbReference type="Proteomes" id="UP001149140">
    <property type="component" value="Unassembled WGS sequence"/>
</dbReference>
<organism evidence="3 4">
    <name type="scientific">Solirubrobacter ginsenosidimutans</name>
    <dbReference type="NCBI Taxonomy" id="490573"/>
    <lineage>
        <taxon>Bacteria</taxon>
        <taxon>Bacillati</taxon>
        <taxon>Actinomycetota</taxon>
        <taxon>Thermoleophilia</taxon>
        <taxon>Solirubrobacterales</taxon>
        <taxon>Solirubrobacteraceae</taxon>
        <taxon>Solirubrobacter</taxon>
    </lineage>
</organism>
<dbReference type="InterPro" id="IPR009200">
    <property type="entry name" value="DUF1269_membrane"/>
</dbReference>
<feature type="compositionally biased region" description="Basic and acidic residues" evidence="1">
    <location>
        <begin position="146"/>
        <end position="163"/>
    </location>
</feature>
<feature type="transmembrane region" description="Helical" evidence="2">
    <location>
        <begin position="60"/>
        <end position="79"/>
    </location>
</feature>
<dbReference type="EMBL" id="JAPDOD010000011">
    <property type="protein sequence ID" value="MDA0161386.1"/>
    <property type="molecule type" value="Genomic_DNA"/>
</dbReference>
<protein>
    <submittedName>
        <fullName evidence="3">DUF1269 domain-containing protein</fullName>
    </submittedName>
</protein>
<keyword evidence="2" id="KW-0812">Transmembrane</keyword>
<proteinExistence type="predicted"/>
<feature type="region of interest" description="Disordered" evidence="1">
    <location>
        <begin position="146"/>
        <end position="169"/>
    </location>
</feature>
<reference evidence="3" key="1">
    <citation type="submission" date="2022-10" db="EMBL/GenBank/DDBJ databases">
        <title>The WGS of Solirubrobacter ginsenosidimutans DSM 21036.</title>
        <authorList>
            <person name="Jiang Z."/>
        </authorList>
    </citation>
    <scope>NUCLEOTIDE SEQUENCE</scope>
    <source>
        <strain evidence="3">DSM 21036</strain>
    </source>
</reference>
<feature type="transmembrane region" description="Helical" evidence="2">
    <location>
        <begin position="85"/>
        <end position="103"/>
    </location>
</feature>
<evidence type="ECO:0000313" key="3">
    <source>
        <dbReference type="EMBL" id="MDA0161386.1"/>
    </source>
</evidence>
<sequence length="169" mass="17366">MTDQTQAPVDLYIAAYSDPNAAQADWDAIKQLAKDDVITVEALVLVTRDMDGKIDVKDNFHTVGVAAGLGAAGGLLIGLIFPPAFLASGVVGAGIGAGVGGLVSHAQKKDIKEEVAESLPPGSSGIVALFDEQWVAEVEKATAKADKVSKHEIDKDSAEEAKKAVAATA</sequence>
<accession>A0A9X3S2Q0</accession>
<name>A0A9X3S2Q0_9ACTN</name>
<evidence type="ECO:0000256" key="2">
    <source>
        <dbReference type="SAM" id="Phobius"/>
    </source>
</evidence>
<keyword evidence="4" id="KW-1185">Reference proteome</keyword>
<keyword evidence="2" id="KW-1133">Transmembrane helix</keyword>
<dbReference type="AlphaFoldDB" id="A0A9X3S2Q0"/>
<dbReference type="RefSeq" id="WP_270040592.1">
    <property type="nucleotide sequence ID" value="NZ_JAPDOD010000011.1"/>
</dbReference>
<evidence type="ECO:0000313" key="4">
    <source>
        <dbReference type="Proteomes" id="UP001149140"/>
    </source>
</evidence>
<comment type="caution">
    <text evidence="3">The sequence shown here is derived from an EMBL/GenBank/DDBJ whole genome shotgun (WGS) entry which is preliminary data.</text>
</comment>
<evidence type="ECO:0000256" key="1">
    <source>
        <dbReference type="SAM" id="MobiDB-lite"/>
    </source>
</evidence>